<proteinExistence type="predicted"/>
<evidence type="ECO:0000313" key="2">
    <source>
        <dbReference type="Proteomes" id="UP001274830"/>
    </source>
</evidence>
<reference evidence="1" key="1">
    <citation type="submission" date="2023-07" db="EMBL/GenBank/DDBJ databases">
        <title>Black Yeasts Isolated from many extreme environments.</title>
        <authorList>
            <person name="Coleine C."/>
            <person name="Stajich J.E."/>
            <person name="Selbmann L."/>
        </authorList>
    </citation>
    <scope>NUCLEOTIDE SEQUENCE</scope>
    <source>
        <strain evidence="1">CCFEE 5485</strain>
    </source>
</reference>
<organism evidence="1 2">
    <name type="scientific">Recurvomyces mirabilis</name>
    <dbReference type="NCBI Taxonomy" id="574656"/>
    <lineage>
        <taxon>Eukaryota</taxon>
        <taxon>Fungi</taxon>
        <taxon>Dikarya</taxon>
        <taxon>Ascomycota</taxon>
        <taxon>Pezizomycotina</taxon>
        <taxon>Dothideomycetes</taxon>
        <taxon>Dothideomycetidae</taxon>
        <taxon>Mycosphaerellales</taxon>
        <taxon>Teratosphaeriaceae</taxon>
        <taxon>Recurvomyces</taxon>
    </lineage>
</organism>
<sequence>MPKPSLLDDSASWKQTYVVNIPHSIRVVTLEWFLKGESKFWNLSYAPDSLKDTNDLTLGEVIEAFLDNDQHARKTTGYAMWGHAPTLGEEIRMIGTQEGRQAMFHALHIRVSIESTETLEKC</sequence>
<dbReference type="EMBL" id="JAUTXT010000002">
    <property type="protein sequence ID" value="KAK3679418.1"/>
    <property type="molecule type" value="Genomic_DNA"/>
</dbReference>
<evidence type="ECO:0000313" key="1">
    <source>
        <dbReference type="EMBL" id="KAK3679418.1"/>
    </source>
</evidence>
<comment type="caution">
    <text evidence="1">The sequence shown here is derived from an EMBL/GenBank/DDBJ whole genome shotgun (WGS) entry which is preliminary data.</text>
</comment>
<dbReference type="AlphaFoldDB" id="A0AAE1C607"/>
<protein>
    <submittedName>
        <fullName evidence="1">Uncharacterized protein</fullName>
    </submittedName>
</protein>
<keyword evidence="2" id="KW-1185">Reference proteome</keyword>
<dbReference type="Proteomes" id="UP001274830">
    <property type="component" value="Unassembled WGS sequence"/>
</dbReference>
<name>A0AAE1C607_9PEZI</name>
<gene>
    <name evidence="1" type="ORF">LTR78_000979</name>
</gene>
<accession>A0AAE1C607</accession>